<dbReference type="Proteomes" id="UP000182827">
    <property type="component" value="Unassembled WGS sequence"/>
</dbReference>
<evidence type="ECO:0008006" key="5">
    <source>
        <dbReference type="Google" id="ProtNLM"/>
    </source>
</evidence>
<protein>
    <recommendedName>
        <fullName evidence="5">DUF3465 domain-containing protein</fullName>
    </recommendedName>
</protein>
<evidence type="ECO:0000313" key="4">
    <source>
        <dbReference type="Proteomes" id="UP000182827"/>
    </source>
</evidence>
<dbReference type="AlphaFoldDB" id="A0A1I6NTQ3"/>
<evidence type="ECO:0000313" key="3">
    <source>
        <dbReference type="EMBL" id="SFS31311.1"/>
    </source>
</evidence>
<keyword evidence="2" id="KW-0812">Transmembrane</keyword>
<evidence type="ECO:0000256" key="1">
    <source>
        <dbReference type="SAM" id="MobiDB-lite"/>
    </source>
</evidence>
<accession>A0A1I6NTQ3</accession>
<organism evidence="3 4">
    <name type="scientific">Acinetobacter bohemicus</name>
    <dbReference type="NCBI Taxonomy" id="1435036"/>
    <lineage>
        <taxon>Bacteria</taxon>
        <taxon>Pseudomonadati</taxon>
        <taxon>Pseudomonadota</taxon>
        <taxon>Gammaproteobacteria</taxon>
        <taxon>Moraxellales</taxon>
        <taxon>Moraxellaceae</taxon>
        <taxon>Acinetobacter</taxon>
    </lineage>
</organism>
<dbReference type="InterPro" id="IPR021856">
    <property type="entry name" value="DUF3465"/>
</dbReference>
<name>A0A1I6NTQ3_9GAMM</name>
<keyword evidence="2" id="KW-0472">Membrane</keyword>
<dbReference type="Pfam" id="PF11948">
    <property type="entry name" value="DUF3465"/>
    <property type="match status" value="1"/>
</dbReference>
<evidence type="ECO:0000256" key="2">
    <source>
        <dbReference type="SAM" id="Phobius"/>
    </source>
</evidence>
<keyword evidence="2" id="KW-1133">Transmembrane helix</keyword>
<gene>
    <name evidence="3" type="ORF">SAMN05444586_1001140</name>
</gene>
<reference evidence="4" key="1">
    <citation type="submission" date="2016-10" db="EMBL/GenBank/DDBJ databases">
        <authorList>
            <person name="Varghese N."/>
            <person name="Submissions S."/>
        </authorList>
    </citation>
    <scope>NUCLEOTIDE SEQUENCE [LARGE SCALE GENOMIC DNA]</scope>
    <source>
        <strain evidence="4">ANC 5076</strain>
    </source>
</reference>
<dbReference type="RefSeq" id="WP_171260817.1">
    <property type="nucleotide sequence ID" value="NZ_FOZU01000001.1"/>
</dbReference>
<feature type="transmembrane region" description="Helical" evidence="2">
    <location>
        <begin position="6"/>
        <end position="24"/>
    </location>
</feature>
<keyword evidence="4" id="KW-1185">Reference proteome</keyword>
<sequence>MVTNKTNMAIGAVIVMLIAAYFGLDLKQQQTSVDSSLPDSKSHAEVSVASGHPKAHVDTKPSSLQTQDDEKIQQAFQEQKSNIQVQSRGLIKAILRDDNNGSRHQKIILELSTGQTVLVAHNIDLAPRIEDLKQGEIVEFNGEYEYSPQGGVIHWTHHDPQNKHAHGWLKYQGQIYQ</sequence>
<dbReference type="EMBL" id="FOZU01000001">
    <property type="protein sequence ID" value="SFS31311.1"/>
    <property type="molecule type" value="Genomic_DNA"/>
</dbReference>
<feature type="region of interest" description="Disordered" evidence="1">
    <location>
        <begin position="33"/>
        <end position="69"/>
    </location>
</feature>
<proteinExistence type="predicted"/>